<protein>
    <submittedName>
        <fullName evidence="2">MFS transporter</fullName>
    </submittedName>
</protein>
<name>A0A2T2XBW1_9FIRM</name>
<dbReference type="PANTHER" id="PTHR23526">
    <property type="entry name" value="INTEGRAL MEMBRANE TRANSPORT PROTEIN-RELATED"/>
    <property type="match status" value="1"/>
</dbReference>
<feature type="transmembrane region" description="Helical" evidence="1">
    <location>
        <begin position="138"/>
        <end position="164"/>
    </location>
</feature>
<dbReference type="InterPro" id="IPR036259">
    <property type="entry name" value="MFS_trans_sf"/>
</dbReference>
<dbReference type="Proteomes" id="UP000242972">
    <property type="component" value="Unassembled WGS sequence"/>
</dbReference>
<dbReference type="AlphaFoldDB" id="A0A2T2XBW1"/>
<feature type="transmembrane region" description="Helical" evidence="1">
    <location>
        <begin position="170"/>
        <end position="189"/>
    </location>
</feature>
<proteinExistence type="predicted"/>
<reference evidence="2 3" key="1">
    <citation type="journal article" date="2014" name="BMC Genomics">
        <title>Comparison of environmental and isolate Sulfobacillus genomes reveals diverse carbon, sulfur, nitrogen, and hydrogen metabolisms.</title>
        <authorList>
            <person name="Justice N.B."/>
            <person name="Norman A."/>
            <person name="Brown C.T."/>
            <person name="Singh A."/>
            <person name="Thomas B.C."/>
            <person name="Banfield J.F."/>
        </authorList>
    </citation>
    <scope>NUCLEOTIDE SEQUENCE [LARGE SCALE GENOMIC DNA]</scope>
    <source>
        <strain evidence="2">AMDSBA4</strain>
    </source>
</reference>
<keyword evidence="1" id="KW-0812">Transmembrane</keyword>
<feature type="transmembrane region" description="Helical" evidence="1">
    <location>
        <begin position="303"/>
        <end position="320"/>
    </location>
</feature>
<comment type="caution">
    <text evidence="2">The sequence shown here is derived from an EMBL/GenBank/DDBJ whole genome shotgun (WGS) entry which is preliminary data.</text>
</comment>
<keyword evidence="1" id="KW-1133">Transmembrane helix</keyword>
<keyword evidence="1" id="KW-0472">Membrane</keyword>
<feature type="transmembrane region" description="Helical" evidence="1">
    <location>
        <begin position="21"/>
        <end position="41"/>
    </location>
</feature>
<dbReference type="InterPro" id="IPR052528">
    <property type="entry name" value="Sugar_transport-like"/>
</dbReference>
<accession>A0A2T2XBW1</accession>
<gene>
    <name evidence="2" type="ORF">C7B46_16300</name>
</gene>
<evidence type="ECO:0000256" key="1">
    <source>
        <dbReference type="SAM" id="Phobius"/>
    </source>
</evidence>
<dbReference type="SUPFAM" id="SSF103473">
    <property type="entry name" value="MFS general substrate transporter"/>
    <property type="match status" value="1"/>
</dbReference>
<evidence type="ECO:0000313" key="2">
    <source>
        <dbReference type="EMBL" id="PSR32001.1"/>
    </source>
</evidence>
<feature type="transmembrane region" description="Helical" evidence="1">
    <location>
        <begin position="103"/>
        <end position="126"/>
    </location>
</feature>
<feature type="transmembrane region" description="Helical" evidence="1">
    <location>
        <begin position="280"/>
        <end position="297"/>
    </location>
</feature>
<dbReference type="PANTHER" id="PTHR23526:SF2">
    <property type="entry name" value="MAJOR FACILITATOR SUPERFAMILY (MFS) PROFILE DOMAIN-CONTAINING PROTEIN"/>
    <property type="match status" value="1"/>
</dbReference>
<feature type="transmembrane region" description="Helical" evidence="1">
    <location>
        <begin position="248"/>
        <end position="268"/>
    </location>
</feature>
<sequence>MSETRIEPLNTATQRLLWTYGGSNVAGALATTFVNLFVFVVSGQLRALAIFNGAYFLSLTFVFYGVAWLFKRRTPLFSYQWGLVLTALFYTSLLTLLSRASDYVLWLGLFYGVAQGVFWFGVNLMTFDTVPSRQRIRFYGISSALGSVTGILGPLAGGTLISAIHGMTGYVVLFALTTVVYGATFLLSLQVTPGPPLGSIPLRFSLLLPWQNKLWNKTFWSLVIRGTREGITGLAGVFLVYVATREPWAVGVYGGVTALARTVMSLWISRWVTPERRVKALWIGTLGMTASALVLLWHTSWPYVFIYGTLTGLTLPWYMIPNAAIPLDVMDHDPAIADHRVAYTLSREIGLNFGRLLSIAVLGLFYSMAHGSLVLVLLLAVTSLAQSAVAHLAKNIWRSLAMR</sequence>
<organism evidence="2 3">
    <name type="scientific">Sulfobacillus benefaciens</name>
    <dbReference type="NCBI Taxonomy" id="453960"/>
    <lineage>
        <taxon>Bacteria</taxon>
        <taxon>Bacillati</taxon>
        <taxon>Bacillota</taxon>
        <taxon>Clostridia</taxon>
        <taxon>Eubacteriales</taxon>
        <taxon>Clostridiales Family XVII. Incertae Sedis</taxon>
        <taxon>Sulfobacillus</taxon>
    </lineage>
</organism>
<feature type="transmembrane region" description="Helical" evidence="1">
    <location>
        <begin position="77"/>
        <end position="97"/>
    </location>
</feature>
<dbReference type="EMBL" id="PXYW01000056">
    <property type="protein sequence ID" value="PSR32001.1"/>
    <property type="molecule type" value="Genomic_DNA"/>
</dbReference>
<evidence type="ECO:0000313" key="3">
    <source>
        <dbReference type="Proteomes" id="UP000242972"/>
    </source>
</evidence>
<feature type="transmembrane region" description="Helical" evidence="1">
    <location>
        <begin position="47"/>
        <end position="70"/>
    </location>
</feature>
<dbReference type="Gene3D" id="1.20.1250.20">
    <property type="entry name" value="MFS general substrate transporter like domains"/>
    <property type="match status" value="1"/>
</dbReference>